<dbReference type="Proteomes" id="UP000642144">
    <property type="component" value="Unassembled WGS sequence"/>
</dbReference>
<evidence type="ECO:0008006" key="4">
    <source>
        <dbReference type="Google" id="ProtNLM"/>
    </source>
</evidence>
<sequence>MELQEQIEKYCATKVELMAFREEVAVQFGKVHTAIASTHVEIAKLETKIATMETRLIKWFVAIIIANATISLAIARYHS</sequence>
<evidence type="ECO:0000313" key="2">
    <source>
        <dbReference type="EMBL" id="MYN29535.1"/>
    </source>
</evidence>
<feature type="transmembrane region" description="Helical" evidence="1">
    <location>
        <begin position="56"/>
        <end position="77"/>
    </location>
</feature>
<proteinExistence type="predicted"/>
<name>A0ABW9W7P1_9BURK</name>
<protein>
    <recommendedName>
        <fullName evidence="4">DUF1640 domain-containing protein</fullName>
    </recommendedName>
</protein>
<gene>
    <name evidence="2" type="ORF">GTP69_24340</name>
</gene>
<keyword evidence="1" id="KW-1133">Transmembrane helix</keyword>
<reference evidence="2 3" key="1">
    <citation type="submission" date="2019-12" db="EMBL/GenBank/DDBJ databases">
        <title>Novel species isolated from a subtropical stream in China.</title>
        <authorList>
            <person name="Lu H."/>
        </authorList>
    </citation>
    <scope>NUCLEOTIDE SEQUENCE [LARGE SCALE GENOMIC DNA]</scope>
    <source>
        <strain evidence="2 3">CY42W</strain>
    </source>
</reference>
<keyword evidence="1" id="KW-0812">Transmembrane</keyword>
<organism evidence="2 3">
    <name type="scientific">Duganella levis</name>
    <dbReference type="NCBI Taxonomy" id="2692169"/>
    <lineage>
        <taxon>Bacteria</taxon>
        <taxon>Pseudomonadati</taxon>
        <taxon>Pseudomonadota</taxon>
        <taxon>Betaproteobacteria</taxon>
        <taxon>Burkholderiales</taxon>
        <taxon>Oxalobacteraceae</taxon>
        <taxon>Telluria group</taxon>
        <taxon>Duganella</taxon>
    </lineage>
</organism>
<keyword evidence="1" id="KW-0472">Membrane</keyword>
<evidence type="ECO:0000313" key="3">
    <source>
        <dbReference type="Proteomes" id="UP000642144"/>
    </source>
</evidence>
<dbReference type="RefSeq" id="WP_161057301.1">
    <property type="nucleotide sequence ID" value="NZ_WWCT01000024.1"/>
</dbReference>
<evidence type="ECO:0000256" key="1">
    <source>
        <dbReference type="SAM" id="Phobius"/>
    </source>
</evidence>
<accession>A0ABW9W7P1</accession>
<keyword evidence="3" id="KW-1185">Reference proteome</keyword>
<comment type="caution">
    <text evidence="2">The sequence shown here is derived from an EMBL/GenBank/DDBJ whole genome shotgun (WGS) entry which is preliminary data.</text>
</comment>
<dbReference type="EMBL" id="WWCT01000024">
    <property type="protein sequence ID" value="MYN29535.1"/>
    <property type="molecule type" value="Genomic_DNA"/>
</dbReference>